<evidence type="ECO:0000313" key="3">
    <source>
        <dbReference type="Proteomes" id="UP000034181"/>
    </source>
</evidence>
<dbReference type="Proteomes" id="UP000034181">
    <property type="component" value="Unassembled WGS sequence"/>
</dbReference>
<keyword evidence="1" id="KW-0472">Membrane</keyword>
<keyword evidence="1" id="KW-0812">Transmembrane</keyword>
<dbReference type="AlphaFoldDB" id="A0A0G0NEF6"/>
<feature type="transmembrane region" description="Helical" evidence="1">
    <location>
        <begin position="6"/>
        <end position="26"/>
    </location>
</feature>
<keyword evidence="1" id="KW-1133">Transmembrane helix</keyword>
<accession>A0A0G0NEF6</accession>
<name>A0A0G0NEF6_9BACT</name>
<feature type="transmembrane region" description="Helical" evidence="1">
    <location>
        <begin position="64"/>
        <end position="87"/>
    </location>
</feature>
<protein>
    <submittedName>
        <fullName evidence="2">Uncharacterized protein</fullName>
    </submittedName>
</protein>
<gene>
    <name evidence="2" type="ORF">US96_C0010G0007</name>
</gene>
<comment type="caution">
    <text evidence="2">The sequence shown here is derived from an EMBL/GenBank/DDBJ whole genome shotgun (WGS) entry which is preliminary data.</text>
</comment>
<dbReference type="EMBL" id="LBUZ01000010">
    <property type="protein sequence ID" value="KKQ75491.1"/>
    <property type="molecule type" value="Genomic_DNA"/>
</dbReference>
<reference evidence="2 3" key="1">
    <citation type="journal article" date="2015" name="Nature">
        <title>rRNA introns, odd ribosomes, and small enigmatic genomes across a large radiation of phyla.</title>
        <authorList>
            <person name="Brown C.T."/>
            <person name="Hug L.A."/>
            <person name="Thomas B.C."/>
            <person name="Sharon I."/>
            <person name="Castelle C.J."/>
            <person name="Singh A."/>
            <person name="Wilkins M.J."/>
            <person name="Williams K.H."/>
            <person name="Banfield J.F."/>
        </authorList>
    </citation>
    <scope>NUCLEOTIDE SEQUENCE [LARGE SCALE GENOMIC DNA]</scope>
</reference>
<evidence type="ECO:0000313" key="2">
    <source>
        <dbReference type="EMBL" id="KKQ75491.1"/>
    </source>
</evidence>
<sequence>MQGLLVVHIFGALVTAGLIFVSIYSILKSISQVYKKLFISLVGVGIFQIGSGIGLFITSENKSILGFCAGLGFYLSAVIFTQSILFLRLRQLRTQQI</sequence>
<feature type="transmembrane region" description="Helical" evidence="1">
    <location>
        <begin position="38"/>
        <end position="58"/>
    </location>
</feature>
<evidence type="ECO:0000256" key="1">
    <source>
        <dbReference type="SAM" id="Phobius"/>
    </source>
</evidence>
<proteinExistence type="predicted"/>
<organism evidence="2 3">
    <name type="scientific">Candidatus Woesebacteria bacterium GW2011_GWB1_38_5b</name>
    <dbReference type="NCBI Taxonomy" id="1618569"/>
    <lineage>
        <taxon>Bacteria</taxon>
        <taxon>Candidatus Woeseibacteriota</taxon>
    </lineage>
</organism>